<dbReference type="EMBL" id="JBJVNI010000009">
    <property type="protein sequence ID" value="MFM9610591.1"/>
    <property type="molecule type" value="Genomic_DNA"/>
</dbReference>
<sequence length="118" mass="12257">MKTARRVAALLSTTALAAGGVTALTATPASAAATCSAAKPTSAIGATLSHSVCRDGTTTTVRGTLRDPLEDGCYARVRITLARSGADFKETYETGSSLKFEMQAKNVTSIDIDLDRRC</sequence>
<evidence type="ECO:0000313" key="3">
    <source>
        <dbReference type="Proteomes" id="UP001631957"/>
    </source>
</evidence>
<dbReference type="Proteomes" id="UP001631957">
    <property type="component" value="Unassembled WGS sequence"/>
</dbReference>
<evidence type="ECO:0000256" key="1">
    <source>
        <dbReference type="SAM" id="SignalP"/>
    </source>
</evidence>
<keyword evidence="3" id="KW-1185">Reference proteome</keyword>
<name>A0ABW9HSH0_9ACTN</name>
<gene>
    <name evidence="2" type="ORF">ACKI18_17990</name>
</gene>
<protein>
    <recommendedName>
        <fullName evidence="4">Secreted protein</fullName>
    </recommendedName>
</protein>
<dbReference type="RefSeq" id="WP_055724352.1">
    <property type="nucleotide sequence ID" value="NZ_JBJVNI010000009.1"/>
</dbReference>
<evidence type="ECO:0008006" key="4">
    <source>
        <dbReference type="Google" id="ProtNLM"/>
    </source>
</evidence>
<reference evidence="2 3" key="1">
    <citation type="submission" date="2024-12" db="EMBL/GenBank/DDBJ databases">
        <title>Forecasting of Potato common scab and diversities of Pathogenic streptomyces spp. in china.</title>
        <authorList>
            <person name="Handique U."/>
            <person name="Wu J."/>
        </authorList>
    </citation>
    <scope>NUCLEOTIDE SEQUENCE [LARGE SCALE GENOMIC DNA]</scope>
    <source>
        <strain evidence="2 3">ZRIMU1530</strain>
    </source>
</reference>
<comment type="caution">
    <text evidence="2">The sequence shown here is derived from an EMBL/GenBank/DDBJ whole genome shotgun (WGS) entry which is preliminary data.</text>
</comment>
<proteinExistence type="predicted"/>
<accession>A0ABW9HSH0</accession>
<feature type="signal peptide" evidence="1">
    <location>
        <begin position="1"/>
        <end position="17"/>
    </location>
</feature>
<feature type="chain" id="PRO_5045420947" description="Secreted protein" evidence="1">
    <location>
        <begin position="18"/>
        <end position="118"/>
    </location>
</feature>
<organism evidence="2 3">
    <name type="scientific">Streptomyces niveiscabiei</name>
    <dbReference type="NCBI Taxonomy" id="164115"/>
    <lineage>
        <taxon>Bacteria</taxon>
        <taxon>Bacillati</taxon>
        <taxon>Actinomycetota</taxon>
        <taxon>Actinomycetes</taxon>
        <taxon>Kitasatosporales</taxon>
        <taxon>Streptomycetaceae</taxon>
        <taxon>Streptomyces</taxon>
    </lineage>
</organism>
<keyword evidence="1" id="KW-0732">Signal</keyword>
<evidence type="ECO:0000313" key="2">
    <source>
        <dbReference type="EMBL" id="MFM9610591.1"/>
    </source>
</evidence>